<keyword evidence="5" id="KW-0472">Membrane</keyword>
<dbReference type="RefSeq" id="WP_070979819.1">
    <property type="nucleotide sequence ID" value="NZ_CP043420.1"/>
</dbReference>
<gene>
    <name evidence="6" type="ORF">FY550_15700</name>
</gene>
<evidence type="ECO:0000313" key="7">
    <source>
        <dbReference type="Proteomes" id="UP000322553"/>
    </source>
</evidence>
<keyword evidence="7" id="KW-1185">Reference proteome</keyword>
<dbReference type="STRING" id="657387.BH688_11885"/>
<dbReference type="KEGG" id="kuy:FY550_15700"/>
<accession>A0A1S1NWS4</accession>
<name>A0A1S1NWS4_9GAMM</name>
<evidence type="ECO:0000256" key="3">
    <source>
        <dbReference type="ARBA" id="ARBA00022692"/>
    </source>
</evidence>
<dbReference type="Pfam" id="PF01943">
    <property type="entry name" value="Polysacc_synt"/>
    <property type="match status" value="1"/>
</dbReference>
<sequence length="428" mass="47310">MNRALLNTGWILSEKVMFALAGIFINVYVARYLGPDAFGLIGFSMAIVALISPLVKLGSDNVVFNRLVRNQASGLLLLETSGRIRALLFGLIAVLLTVGGLFYFQSREAIIVFCILLWGSFFIANDIFTIFFNALLNAKFNTLAGNIALAIGVILKLSFIKFGGSVIWFACANVAQWAISYGIKWQVYRRQTRDRVRAFNGKSRRHTRHLMKVGLPLALSSISIAIYTRTDQIMLGAMVDQTHVGYYSAALTLSQGWMFLPMAIITSYMVRINETARENDPALFDRKVRKLFAMILLVTLGPAIFIGVLSEPLIELLYGTDYAPAAAVLSITVISSIFSAQGTAAHSVITVLGGYGFLLRKMIVVSLLNIGLNYLLIPQLGMTGAALSTLCAEILSAFLLNLFYRRGRVFRLQLEVLMPHKLRESLQI</sequence>
<dbReference type="OrthoDB" id="103403at2"/>
<dbReference type="InterPro" id="IPR050833">
    <property type="entry name" value="Poly_Biosynth_Transport"/>
</dbReference>
<dbReference type="GO" id="GO:0005886">
    <property type="term" value="C:plasma membrane"/>
    <property type="evidence" value="ECO:0007669"/>
    <property type="project" value="UniProtKB-SubCell"/>
</dbReference>
<organism evidence="6 7">
    <name type="scientific">Kushneria phosphatilytica</name>
    <dbReference type="NCBI Taxonomy" id="657387"/>
    <lineage>
        <taxon>Bacteria</taxon>
        <taxon>Pseudomonadati</taxon>
        <taxon>Pseudomonadota</taxon>
        <taxon>Gammaproteobacteria</taxon>
        <taxon>Oceanospirillales</taxon>
        <taxon>Halomonadaceae</taxon>
        <taxon>Kushneria</taxon>
    </lineage>
</organism>
<dbReference type="InterPro" id="IPR002797">
    <property type="entry name" value="Polysacc_synth"/>
</dbReference>
<evidence type="ECO:0000313" key="6">
    <source>
        <dbReference type="EMBL" id="QEL12441.1"/>
    </source>
</evidence>
<dbReference type="PANTHER" id="PTHR30250:SF11">
    <property type="entry name" value="O-ANTIGEN TRANSPORTER-RELATED"/>
    <property type="match status" value="1"/>
</dbReference>
<dbReference type="EMBL" id="CP043420">
    <property type="protein sequence ID" value="QEL12441.1"/>
    <property type="molecule type" value="Genomic_DNA"/>
</dbReference>
<comment type="subcellular location">
    <subcellularLocation>
        <location evidence="1">Cell membrane</location>
        <topology evidence="1">Multi-pass membrane protein</topology>
    </subcellularLocation>
</comment>
<reference evidence="6 7" key="1">
    <citation type="submission" date="2019-08" db="EMBL/GenBank/DDBJ databases">
        <title>Complete genome sequence of Kushneria sp. YCWA18, a halophilic phosphate-solubilizing bacterium isolated from Daqiao saltern in China.</title>
        <authorList>
            <person name="Du G.-X."/>
            <person name="Qu L.-Y."/>
        </authorList>
    </citation>
    <scope>NUCLEOTIDE SEQUENCE [LARGE SCALE GENOMIC DNA]</scope>
    <source>
        <strain evidence="6 7">YCWA18</strain>
    </source>
</reference>
<dbReference type="CDD" id="cd13128">
    <property type="entry name" value="MATE_Wzx_like"/>
    <property type="match status" value="1"/>
</dbReference>
<keyword evidence="2" id="KW-1003">Cell membrane</keyword>
<evidence type="ECO:0000256" key="2">
    <source>
        <dbReference type="ARBA" id="ARBA00022475"/>
    </source>
</evidence>
<proteinExistence type="predicted"/>
<dbReference type="Proteomes" id="UP000322553">
    <property type="component" value="Chromosome"/>
</dbReference>
<protein>
    <submittedName>
        <fullName evidence="6">Flippase</fullName>
    </submittedName>
</protein>
<evidence type="ECO:0000256" key="1">
    <source>
        <dbReference type="ARBA" id="ARBA00004651"/>
    </source>
</evidence>
<dbReference type="PANTHER" id="PTHR30250">
    <property type="entry name" value="PST FAMILY PREDICTED COLANIC ACID TRANSPORTER"/>
    <property type="match status" value="1"/>
</dbReference>
<keyword evidence="3" id="KW-0812">Transmembrane</keyword>
<evidence type="ECO:0000256" key="5">
    <source>
        <dbReference type="ARBA" id="ARBA00023136"/>
    </source>
</evidence>
<evidence type="ECO:0000256" key="4">
    <source>
        <dbReference type="ARBA" id="ARBA00022989"/>
    </source>
</evidence>
<keyword evidence="4" id="KW-1133">Transmembrane helix</keyword>
<dbReference type="AlphaFoldDB" id="A0A1S1NWS4"/>